<accession>A0A1I4L6N3</accession>
<organism evidence="1 2">
    <name type="scientific">Geodermatophilus ruber</name>
    <dbReference type="NCBI Taxonomy" id="504800"/>
    <lineage>
        <taxon>Bacteria</taxon>
        <taxon>Bacillati</taxon>
        <taxon>Actinomycetota</taxon>
        <taxon>Actinomycetes</taxon>
        <taxon>Geodermatophilales</taxon>
        <taxon>Geodermatophilaceae</taxon>
        <taxon>Geodermatophilus</taxon>
    </lineage>
</organism>
<dbReference type="Proteomes" id="UP000199152">
    <property type="component" value="Unassembled WGS sequence"/>
</dbReference>
<dbReference type="InParanoid" id="A0A1I4L6N3"/>
<proteinExistence type="predicted"/>
<gene>
    <name evidence="1" type="ORF">SAMN04488085_12031</name>
</gene>
<protein>
    <submittedName>
        <fullName evidence="1">Uncharacterized protein</fullName>
    </submittedName>
</protein>
<dbReference type="AlphaFoldDB" id="A0A1I4L6N3"/>
<evidence type="ECO:0000313" key="1">
    <source>
        <dbReference type="EMBL" id="SFL86307.1"/>
    </source>
</evidence>
<evidence type="ECO:0000313" key="2">
    <source>
        <dbReference type="Proteomes" id="UP000199152"/>
    </source>
</evidence>
<dbReference type="STRING" id="504800.SAMN04488085_12031"/>
<dbReference type="EMBL" id="FOSW01000020">
    <property type="protein sequence ID" value="SFL86307.1"/>
    <property type="molecule type" value="Genomic_DNA"/>
</dbReference>
<reference evidence="1 2" key="1">
    <citation type="submission" date="2016-10" db="EMBL/GenBank/DDBJ databases">
        <authorList>
            <person name="de Groot N.N."/>
        </authorList>
    </citation>
    <scope>NUCLEOTIDE SEQUENCE [LARGE SCALE GENOMIC DNA]</scope>
    <source>
        <strain evidence="1 2">DSM 45317</strain>
    </source>
</reference>
<name>A0A1I4L6N3_9ACTN</name>
<sequence length="49" mass="5277">MNTLHRLDDPLLTAVTGRLRARPGLRQAFRAPAAVPAGREPTTREALAA</sequence>
<dbReference type="RefSeq" id="WP_177212943.1">
    <property type="nucleotide sequence ID" value="NZ_FOSW01000020.1"/>
</dbReference>
<keyword evidence="2" id="KW-1185">Reference proteome</keyword>